<keyword evidence="1" id="KW-0732">Signal</keyword>
<feature type="non-terminal residue" evidence="2">
    <location>
        <position position="73"/>
    </location>
</feature>
<dbReference type="EMBL" id="KV453847">
    <property type="protein sequence ID" value="ODV88179.1"/>
    <property type="molecule type" value="Genomic_DNA"/>
</dbReference>
<gene>
    <name evidence="2" type="ORF">CANARDRAFT_5477</name>
</gene>
<name>A0A1E4T8W4_9ASCO</name>
<organism evidence="2 3">
    <name type="scientific">[Candida] arabinofermentans NRRL YB-2248</name>
    <dbReference type="NCBI Taxonomy" id="983967"/>
    <lineage>
        <taxon>Eukaryota</taxon>
        <taxon>Fungi</taxon>
        <taxon>Dikarya</taxon>
        <taxon>Ascomycota</taxon>
        <taxon>Saccharomycotina</taxon>
        <taxon>Pichiomycetes</taxon>
        <taxon>Pichiales</taxon>
        <taxon>Pichiaceae</taxon>
        <taxon>Ogataea</taxon>
        <taxon>Ogataea/Candida clade</taxon>
    </lineage>
</organism>
<dbReference type="Proteomes" id="UP000094801">
    <property type="component" value="Unassembled WGS sequence"/>
</dbReference>
<reference evidence="3" key="1">
    <citation type="submission" date="2016-04" db="EMBL/GenBank/DDBJ databases">
        <title>Comparative genomics of biotechnologically important yeasts.</title>
        <authorList>
            <consortium name="DOE Joint Genome Institute"/>
            <person name="Riley R."/>
            <person name="Haridas S."/>
            <person name="Wolfe K.H."/>
            <person name="Lopes M.R."/>
            <person name="Hittinger C.T."/>
            <person name="Goker M."/>
            <person name="Salamov A."/>
            <person name="Wisecaver J."/>
            <person name="Long T.M."/>
            <person name="Aerts A.L."/>
            <person name="Barry K."/>
            <person name="Choi C."/>
            <person name="Clum A."/>
            <person name="Coughlan A.Y."/>
            <person name="Deshpande S."/>
            <person name="Douglass A.P."/>
            <person name="Hanson S.J."/>
            <person name="Klenk H.-P."/>
            <person name="Labutti K."/>
            <person name="Lapidus A."/>
            <person name="Lindquist E."/>
            <person name="Lipzen A."/>
            <person name="Meier-Kolthoff J.P."/>
            <person name="Ohm R.A."/>
            <person name="Otillar R.P."/>
            <person name="Pangilinan J."/>
            <person name="Peng Y."/>
            <person name="Rokas A."/>
            <person name="Rosa C.A."/>
            <person name="Scheuner C."/>
            <person name="Sibirny A.A."/>
            <person name="Slot J.C."/>
            <person name="Stielow J.B."/>
            <person name="Sun H."/>
            <person name="Kurtzman C.P."/>
            <person name="Blackwell M."/>
            <person name="Grigoriev I.V."/>
            <person name="Jeffries T.W."/>
        </authorList>
    </citation>
    <scope>NUCLEOTIDE SEQUENCE [LARGE SCALE GENOMIC DNA]</scope>
    <source>
        <strain evidence="3">NRRL YB-2248</strain>
    </source>
</reference>
<evidence type="ECO:0000256" key="1">
    <source>
        <dbReference type="SAM" id="SignalP"/>
    </source>
</evidence>
<evidence type="ECO:0000313" key="2">
    <source>
        <dbReference type="EMBL" id="ODV88179.1"/>
    </source>
</evidence>
<feature type="chain" id="PRO_5009163101" evidence="1">
    <location>
        <begin position="20"/>
        <end position="73"/>
    </location>
</feature>
<evidence type="ECO:0000313" key="3">
    <source>
        <dbReference type="Proteomes" id="UP000094801"/>
    </source>
</evidence>
<feature type="signal peptide" evidence="1">
    <location>
        <begin position="1"/>
        <end position="19"/>
    </location>
</feature>
<keyword evidence="3" id="KW-1185">Reference proteome</keyword>
<accession>A0A1E4T8W4</accession>
<sequence>MRVSVLTSIVIALASTANALPISHQDSEIVNYEVEVTEQGEGFLTTVKNSVTTLLGLEDSGDVVEDPDYWKHF</sequence>
<dbReference type="AlphaFoldDB" id="A0A1E4T8W4"/>
<protein>
    <submittedName>
        <fullName evidence="2">Uncharacterized protein</fullName>
    </submittedName>
</protein>
<proteinExistence type="predicted"/>